<comment type="caution">
    <text evidence="2">The sequence shown here is derived from an EMBL/GenBank/DDBJ whole genome shotgun (WGS) entry which is preliminary data.</text>
</comment>
<proteinExistence type="predicted"/>
<dbReference type="AlphaFoldDB" id="A0AAV5QE40"/>
<feature type="region of interest" description="Disordered" evidence="1">
    <location>
        <begin position="1"/>
        <end position="32"/>
    </location>
</feature>
<evidence type="ECO:0000256" key="1">
    <source>
        <dbReference type="SAM" id="MobiDB-lite"/>
    </source>
</evidence>
<feature type="compositionally biased region" description="Basic residues" evidence="1">
    <location>
        <begin position="504"/>
        <end position="517"/>
    </location>
</feature>
<organism evidence="2 3">
    <name type="scientific">Saccharomycopsis crataegensis</name>
    <dbReference type="NCBI Taxonomy" id="43959"/>
    <lineage>
        <taxon>Eukaryota</taxon>
        <taxon>Fungi</taxon>
        <taxon>Dikarya</taxon>
        <taxon>Ascomycota</taxon>
        <taxon>Saccharomycotina</taxon>
        <taxon>Saccharomycetes</taxon>
        <taxon>Saccharomycopsidaceae</taxon>
        <taxon>Saccharomycopsis</taxon>
    </lineage>
</organism>
<sequence>MKDPPISIDQQPPADQPSIQKPSSLFRFTSRNNSSNSIITLKSISSLRQSNEDLSTPTFPQHPAPSSNQDNLSGNVDGLAISKPSSNLSDNDLSETGEDLQKPVDHGLGQSNTVDLGHMNKKENSSTKSLCSTASKDSMHDFYKNQYTAILESDISDVFKKSFTAFPQSTIPSTQYNNSDDIGTNKNPTNIDNLMEREGRNLKKLQINTFFPTLQDSSCERPAKSCAASQNPSIQSYYNSPDKSSHVRTTNHPQQQHPDLLSPNSDFSSSSSCGTPITSMVDDNPAFNYFGNEKHNTFSLGLGCLQESQPSIDSHLFNTIGRSTQRFNLPLSNSSNSITSDHATNMHPSHLSIPLPSSCSSSSCSSLSCTSSDMSSSHIPTHLNASNNNAGSLLFRGEHHKKISPSSILSEQLSIPKFSAPQADLVPSVAKFSNNDLTTTNPIFFDSINLPCEPSHHNIFSSEMGTSSFAFPVLPSKVGEADPQFDGSEYDEFIDLDELIKREKKKKKKGKKKKGKKKLEPTTGGTHGVVGIGLIQAT</sequence>
<reference evidence="2 3" key="1">
    <citation type="journal article" date="2023" name="Elife">
        <title>Identification of key yeast species and microbe-microbe interactions impacting larval growth of Drosophila in the wild.</title>
        <authorList>
            <person name="Mure A."/>
            <person name="Sugiura Y."/>
            <person name="Maeda R."/>
            <person name="Honda K."/>
            <person name="Sakurai N."/>
            <person name="Takahashi Y."/>
            <person name="Watada M."/>
            <person name="Katoh T."/>
            <person name="Gotoh A."/>
            <person name="Gotoh Y."/>
            <person name="Taniguchi I."/>
            <person name="Nakamura K."/>
            <person name="Hayashi T."/>
            <person name="Katayama T."/>
            <person name="Uemura T."/>
            <person name="Hattori Y."/>
        </authorList>
    </citation>
    <scope>NUCLEOTIDE SEQUENCE [LARGE SCALE GENOMIC DNA]</scope>
    <source>
        <strain evidence="2 3">SC-9</strain>
    </source>
</reference>
<keyword evidence="3" id="KW-1185">Reference proteome</keyword>
<evidence type="ECO:0000313" key="3">
    <source>
        <dbReference type="Proteomes" id="UP001360560"/>
    </source>
</evidence>
<dbReference type="EMBL" id="BTFZ01000001">
    <property type="protein sequence ID" value="GMM33012.1"/>
    <property type="molecule type" value="Genomic_DNA"/>
</dbReference>
<protein>
    <submittedName>
        <fullName evidence="2">Uncharacterized protein</fullName>
    </submittedName>
</protein>
<feature type="region of interest" description="Disordered" evidence="1">
    <location>
        <begin position="504"/>
        <end position="538"/>
    </location>
</feature>
<feature type="compositionally biased region" description="Low complexity" evidence="1">
    <location>
        <begin position="23"/>
        <end position="32"/>
    </location>
</feature>
<feature type="compositionally biased region" description="Low complexity" evidence="1">
    <location>
        <begin position="258"/>
        <end position="272"/>
    </location>
</feature>
<feature type="compositionally biased region" description="Polar residues" evidence="1">
    <location>
        <begin position="227"/>
        <end position="257"/>
    </location>
</feature>
<feature type="region of interest" description="Disordered" evidence="1">
    <location>
        <begin position="50"/>
        <end position="109"/>
    </location>
</feature>
<feature type="compositionally biased region" description="Polar residues" evidence="1">
    <location>
        <begin position="50"/>
        <end position="74"/>
    </location>
</feature>
<accession>A0AAV5QE40</accession>
<dbReference type="Proteomes" id="UP001360560">
    <property type="component" value="Unassembled WGS sequence"/>
</dbReference>
<gene>
    <name evidence="2" type="ORF">DASC09_003370</name>
</gene>
<dbReference type="GeneID" id="90070991"/>
<dbReference type="RefSeq" id="XP_064850012.1">
    <property type="nucleotide sequence ID" value="XM_064993940.1"/>
</dbReference>
<feature type="region of interest" description="Disordered" evidence="1">
    <location>
        <begin position="222"/>
        <end position="273"/>
    </location>
</feature>
<evidence type="ECO:0000313" key="2">
    <source>
        <dbReference type="EMBL" id="GMM33012.1"/>
    </source>
</evidence>
<feature type="region of interest" description="Disordered" evidence="1">
    <location>
        <begin position="169"/>
        <end position="191"/>
    </location>
</feature>
<name>A0AAV5QE40_9ASCO</name>